<feature type="repeat" description="ANK" evidence="2">
    <location>
        <begin position="595"/>
        <end position="618"/>
    </location>
</feature>
<feature type="domain" description="Alpha-ketoglutarate-dependent dioxygenase AlkB-like" evidence="4">
    <location>
        <begin position="853"/>
        <end position="1063"/>
    </location>
</feature>
<feature type="region of interest" description="Disordered" evidence="3">
    <location>
        <begin position="1066"/>
        <end position="1107"/>
    </location>
</feature>
<dbReference type="Gene3D" id="2.60.120.590">
    <property type="entry name" value="Alpha-ketoglutarate-dependent dioxygenase AlkB-like"/>
    <property type="match status" value="1"/>
</dbReference>
<name>C1E639_MICCC</name>
<dbReference type="EMBL" id="CP001326">
    <property type="protein sequence ID" value="ACO63361.1"/>
    <property type="molecule type" value="Genomic_DNA"/>
</dbReference>
<dbReference type="InterPro" id="IPR037151">
    <property type="entry name" value="AlkB-like_sf"/>
</dbReference>
<dbReference type="SMART" id="SM00248">
    <property type="entry name" value="ANK"/>
    <property type="match status" value="4"/>
</dbReference>
<comment type="similarity">
    <text evidence="1">Belongs to the alkB family.</text>
</comment>
<sequence>MPPPERDGPVDVTLVLEGGRVGAELGSMALLELGSALAAVTEIRGGTGAPAPRWIGDAVPSTSGGAPETVLTAGVTFPSLAAARAAVRRCALTRMALAPVASGDPSAVASAMGPERAAKCAAQVLAPGRKGVPRVVLERVGAELWDAGVGRAVAADRAWLIAVATSEGKPGHEEKQRVLDPSRPHVYLHPEGAMCEVIAWGLDTRAALKTVEAPNAMPPQQAFLALNAARVRPGDVVCDPCVGGGAVLLAALKLGVRRVVGADVDDDALAAAAGAMRRDGIDVNDDDDEDARCALGRASLLDTPWRGPVAVGGEGECFDAIVTDLPYGVRSAAVGVGDGPNAVCTPRAMLLALLDLANARLRRGGRIAAWLRKPGDGDGENTAGAAALTEADVAAAALTRGFWVERAAGEARKTGVSRALYVMVRVEEAGCQLCQGMPRDEEDGVILPASETFGSLAHELNRRALVMHATLRRNENYGRVESDGGQDVWRAAWVGDLPGLRSRLDSHPLVAAATEPAGAGNTPLSAAAGHGRVSCVAELVHRLDRLNSDGFEGERDAVAAALVRASEFGHASAAAYLLRECGADPGMIRRGGGGDGGNAFHAAAERGHADVLEALLEHIRRVPESPESHAALVARDANGRTPAEAAARWGHADALRVFLQTVHSGSNGDAVQTEESTRTNFANLCAIAVRWGHEDALRAIVECGGWDATRAALGDVVAAEAARWSRGKIAAILQSWSTMKDTLKGTNDTTLNPPRVEGARVVRWEPRTGGAVLYCPKFWDPDDGVRSLRTQVEGDFLPRTHPLVTPANRRGRRSPVPRDQAFYAASYAAKAPDALDKTLDKTLDETLEGEGVWWCSYRYNPSHTQQPAPRAPPPVVKELSREVHRRCGQVCNHAVVNRYRDGFDAIGAHGDKATDLEDGSFVVSVSFGATRRMVFEPRVEAPAVDGSERVVRAKDVKDAQLALAAALHADEEWREIAELKKTAAARSEAKAAAVARERARGAALRDSDPRVAAAANRARETREAWRAAKGAASFAVDLEPGSAVFFNMEFNAAWTHAIYPVGGYAREAEEEEEEEEDGEEGKVEGDGEDEESDEDVDELRTEPAGAAVGERFGVTLRRCKTVFDPVRQARAEGKPRGWRRGIWRPLGDMVDPAEAEREWREGD</sequence>
<dbReference type="Pfam" id="PF13532">
    <property type="entry name" value="2OG-FeII_Oxy_2"/>
    <property type="match status" value="1"/>
</dbReference>
<dbReference type="InParanoid" id="C1E639"/>
<dbReference type="PANTHER" id="PTHR24184:SF11">
    <property type="entry name" value="ANKYRIN REPEAT AND SOCS BOX CONTAINING 3"/>
    <property type="match status" value="1"/>
</dbReference>
<dbReference type="SUPFAM" id="SSF51197">
    <property type="entry name" value="Clavaminate synthase-like"/>
    <property type="match status" value="1"/>
</dbReference>
<feature type="compositionally biased region" description="Acidic residues" evidence="3">
    <location>
        <begin position="1068"/>
        <end position="1079"/>
    </location>
</feature>
<evidence type="ECO:0000256" key="2">
    <source>
        <dbReference type="PROSITE-ProRule" id="PRU00023"/>
    </source>
</evidence>
<feature type="compositionally biased region" description="Acidic residues" evidence="3">
    <location>
        <begin position="1086"/>
        <end position="1097"/>
    </location>
</feature>
<evidence type="ECO:0000256" key="1">
    <source>
        <dbReference type="ARBA" id="ARBA00007879"/>
    </source>
</evidence>
<dbReference type="eggNOG" id="KOG2671">
    <property type="taxonomic scope" value="Eukaryota"/>
</dbReference>
<dbReference type="AlphaFoldDB" id="C1E639"/>
<evidence type="ECO:0000256" key="3">
    <source>
        <dbReference type="SAM" id="MobiDB-lite"/>
    </source>
</evidence>
<keyword evidence="2" id="KW-0040">ANK repeat</keyword>
<gene>
    <name evidence="5" type="ORF">MICPUN_58533</name>
</gene>
<dbReference type="InterPro" id="IPR027450">
    <property type="entry name" value="AlkB-like"/>
</dbReference>
<dbReference type="OrthoDB" id="445341at2759"/>
<reference evidence="5 6" key="1">
    <citation type="journal article" date="2009" name="Science">
        <title>Green evolution and dynamic adaptations revealed by genomes of the marine picoeukaryotes Micromonas.</title>
        <authorList>
            <person name="Worden A.Z."/>
            <person name="Lee J.H."/>
            <person name="Mock T."/>
            <person name="Rouze P."/>
            <person name="Simmons M.P."/>
            <person name="Aerts A.L."/>
            <person name="Allen A.E."/>
            <person name="Cuvelier M.L."/>
            <person name="Derelle E."/>
            <person name="Everett M.V."/>
            <person name="Foulon E."/>
            <person name="Grimwood J."/>
            <person name="Gundlach H."/>
            <person name="Henrissat B."/>
            <person name="Napoli C."/>
            <person name="McDonald S.M."/>
            <person name="Parker M.S."/>
            <person name="Rombauts S."/>
            <person name="Salamov A."/>
            <person name="Von Dassow P."/>
            <person name="Badger J.H."/>
            <person name="Coutinho P.M."/>
            <person name="Demir E."/>
            <person name="Dubchak I."/>
            <person name="Gentemann C."/>
            <person name="Eikrem W."/>
            <person name="Gready J.E."/>
            <person name="John U."/>
            <person name="Lanier W."/>
            <person name="Lindquist E.A."/>
            <person name="Lucas S."/>
            <person name="Mayer K.F."/>
            <person name="Moreau H."/>
            <person name="Not F."/>
            <person name="Otillar R."/>
            <person name="Panaud O."/>
            <person name="Pangilinan J."/>
            <person name="Paulsen I."/>
            <person name="Piegu B."/>
            <person name="Poliakov A."/>
            <person name="Robbens S."/>
            <person name="Schmutz J."/>
            <person name="Toulza E."/>
            <person name="Wyss T."/>
            <person name="Zelensky A."/>
            <person name="Zhou K."/>
            <person name="Armbrust E.V."/>
            <person name="Bhattacharya D."/>
            <person name="Goodenough U.W."/>
            <person name="Van de Peer Y."/>
            <person name="Grigoriev I.V."/>
        </authorList>
    </citation>
    <scope>NUCLEOTIDE SEQUENCE [LARGE SCALE GENOMIC DNA]</scope>
    <source>
        <strain evidence="6">RCC299 / NOUM17</strain>
    </source>
</reference>
<protein>
    <recommendedName>
        <fullName evidence="4">Alpha-ketoglutarate-dependent dioxygenase AlkB-like domain-containing protein</fullName>
    </recommendedName>
</protein>
<dbReference type="RefSeq" id="XP_002502103.1">
    <property type="nucleotide sequence ID" value="XM_002502057.1"/>
</dbReference>
<organism evidence="5 6">
    <name type="scientific">Micromonas commoda (strain RCC299 / NOUM17 / CCMP2709)</name>
    <name type="common">Picoplanktonic green alga</name>
    <dbReference type="NCBI Taxonomy" id="296587"/>
    <lineage>
        <taxon>Eukaryota</taxon>
        <taxon>Viridiplantae</taxon>
        <taxon>Chlorophyta</taxon>
        <taxon>Mamiellophyceae</taxon>
        <taxon>Mamiellales</taxon>
        <taxon>Mamiellaceae</taxon>
        <taxon>Micromonas</taxon>
    </lineage>
</organism>
<dbReference type="Gene3D" id="1.25.40.20">
    <property type="entry name" value="Ankyrin repeat-containing domain"/>
    <property type="match status" value="1"/>
</dbReference>
<dbReference type="GeneID" id="8243390"/>
<dbReference type="InterPro" id="IPR002110">
    <property type="entry name" value="Ankyrin_rpt"/>
</dbReference>
<keyword evidence="6" id="KW-1185">Reference proteome</keyword>
<evidence type="ECO:0000259" key="4">
    <source>
        <dbReference type="Pfam" id="PF13532"/>
    </source>
</evidence>
<dbReference type="InterPro" id="IPR036770">
    <property type="entry name" value="Ankyrin_rpt-contain_sf"/>
</dbReference>
<proteinExistence type="inferred from homology"/>
<dbReference type="SUPFAM" id="SSF53335">
    <property type="entry name" value="S-adenosyl-L-methionine-dependent methyltransferases"/>
    <property type="match status" value="1"/>
</dbReference>
<accession>C1E639</accession>
<dbReference type="PANTHER" id="PTHR24184">
    <property type="entry name" value="SI:CH211-189E2.2"/>
    <property type="match status" value="1"/>
</dbReference>
<dbReference type="SUPFAM" id="SSF48403">
    <property type="entry name" value="Ankyrin repeat"/>
    <property type="match status" value="1"/>
</dbReference>
<dbReference type="STRING" id="296587.C1E639"/>
<dbReference type="Gene3D" id="3.40.50.150">
    <property type="entry name" value="Vaccinia Virus protein VP39"/>
    <property type="match status" value="1"/>
</dbReference>
<dbReference type="InterPro" id="IPR029063">
    <property type="entry name" value="SAM-dependent_MTases_sf"/>
</dbReference>
<dbReference type="PROSITE" id="PS50297">
    <property type="entry name" value="ANK_REP_REGION"/>
    <property type="match status" value="1"/>
</dbReference>
<dbReference type="Proteomes" id="UP000002009">
    <property type="component" value="Chromosome 5"/>
</dbReference>
<dbReference type="KEGG" id="mis:MICPUN_58533"/>
<dbReference type="PROSITE" id="PS50088">
    <property type="entry name" value="ANK_REPEAT"/>
    <property type="match status" value="1"/>
</dbReference>
<evidence type="ECO:0000313" key="6">
    <source>
        <dbReference type="Proteomes" id="UP000002009"/>
    </source>
</evidence>
<evidence type="ECO:0000313" key="5">
    <source>
        <dbReference type="EMBL" id="ACO63361.1"/>
    </source>
</evidence>
<dbReference type="Pfam" id="PF12796">
    <property type="entry name" value="Ank_2"/>
    <property type="match status" value="1"/>
</dbReference>